<protein>
    <submittedName>
        <fullName evidence="3">Uncharacterized protein</fullName>
    </submittedName>
</protein>
<reference evidence="3" key="1">
    <citation type="journal article" date="2020" name="Stud. Mycol.">
        <title>101 Dothideomycetes genomes: a test case for predicting lifestyles and emergence of pathogens.</title>
        <authorList>
            <person name="Haridas S."/>
            <person name="Albert R."/>
            <person name="Binder M."/>
            <person name="Bloem J."/>
            <person name="Labutti K."/>
            <person name="Salamov A."/>
            <person name="Andreopoulos B."/>
            <person name="Baker S."/>
            <person name="Barry K."/>
            <person name="Bills G."/>
            <person name="Bluhm B."/>
            <person name="Cannon C."/>
            <person name="Castanera R."/>
            <person name="Culley D."/>
            <person name="Daum C."/>
            <person name="Ezra D."/>
            <person name="Gonzalez J."/>
            <person name="Henrissat B."/>
            <person name="Kuo A."/>
            <person name="Liang C."/>
            <person name="Lipzen A."/>
            <person name="Lutzoni F."/>
            <person name="Magnuson J."/>
            <person name="Mondo S."/>
            <person name="Nolan M."/>
            <person name="Ohm R."/>
            <person name="Pangilinan J."/>
            <person name="Park H.-J."/>
            <person name="Ramirez L."/>
            <person name="Alfaro M."/>
            <person name="Sun H."/>
            <person name="Tritt A."/>
            <person name="Yoshinaga Y."/>
            <person name="Zwiers L.-H."/>
            <person name="Turgeon B."/>
            <person name="Goodwin S."/>
            <person name="Spatafora J."/>
            <person name="Crous P."/>
            <person name="Grigoriev I."/>
        </authorList>
    </citation>
    <scope>NUCLEOTIDE SEQUENCE</scope>
    <source>
        <strain evidence="3">CBS 121167</strain>
    </source>
</reference>
<feature type="transmembrane region" description="Helical" evidence="2">
    <location>
        <begin position="143"/>
        <end position="162"/>
    </location>
</feature>
<name>A0A6A6BK11_9PEZI</name>
<feature type="region of interest" description="Disordered" evidence="1">
    <location>
        <begin position="1"/>
        <end position="71"/>
    </location>
</feature>
<gene>
    <name evidence="3" type="ORF">K452DRAFT_141022</name>
</gene>
<dbReference type="RefSeq" id="XP_033400078.1">
    <property type="nucleotide sequence ID" value="XM_033535409.1"/>
</dbReference>
<proteinExistence type="predicted"/>
<feature type="compositionally biased region" description="Polar residues" evidence="1">
    <location>
        <begin position="12"/>
        <end position="23"/>
    </location>
</feature>
<dbReference type="EMBL" id="ML995479">
    <property type="protein sequence ID" value="KAF2144366.1"/>
    <property type="molecule type" value="Genomic_DNA"/>
</dbReference>
<feature type="compositionally biased region" description="Basic and acidic residues" evidence="1">
    <location>
        <begin position="24"/>
        <end position="44"/>
    </location>
</feature>
<organism evidence="3 4">
    <name type="scientific">Aplosporella prunicola CBS 121167</name>
    <dbReference type="NCBI Taxonomy" id="1176127"/>
    <lineage>
        <taxon>Eukaryota</taxon>
        <taxon>Fungi</taxon>
        <taxon>Dikarya</taxon>
        <taxon>Ascomycota</taxon>
        <taxon>Pezizomycotina</taxon>
        <taxon>Dothideomycetes</taxon>
        <taxon>Dothideomycetes incertae sedis</taxon>
        <taxon>Botryosphaeriales</taxon>
        <taxon>Aplosporellaceae</taxon>
        <taxon>Aplosporella</taxon>
    </lineage>
</organism>
<keyword evidence="2" id="KW-0472">Membrane</keyword>
<sequence length="214" mass="23665">MYEAVAIHTHAPANQTRPNQTKPDQTRHTDRPARPASRKADWKHVPRRAGQRPGGGRGQPRPCPGQGSTRHVSAIYPSAPNRCMFFSPVQAASGVGSKKRDGGWVGRYIYVYVRVARARAGGKSGLVCVWVGERASLLSFFDFLLALYVFPSVVCLFILPAFLPACLIFSFAGYYHFISLHFPLASLFLFLPSFLRTPHPTPPLPFAFSPCVHT</sequence>
<evidence type="ECO:0000256" key="2">
    <source>
        <dbReference type="SAM" id="Phobius"/>
    </source>
</evidence>
<feature type="transmembrane region" description="Helical" evidence="2">
    <location>
        <begin position="174"/>
        <end position="195"/>
    </location>
</feature>
<keyword evidence="2" id="KW-1133">Transmembrane helix</keyword>
<keyword evidence="2" id="KW-0812">Transmembrane</keyword>
<dbReference type="AlphaFoldDB" id="A0A6A6BK11"/>
<keyword evidence="4" id="KW-1185">Reference proteome</keyword>
<dbReference type="GeneID" id="54292903"/>
<accession>A0A6A6BK11</accession>
<evidence type="ECO:0000313" key="4">
    <source>
        <dbReference type="Proteomes" id="UP000799438"/>
    </source>
</evidence>
<evidence type="ECO:0000256" key="1">
    <source>
        <dbReference type="SAM" id="MobiDB-lite"/>
    </source>
</evidence>
<evidence type="ECO:0000313" key="3">
    <source>
        <dbReference type="EMBL" id="KAF2144366.1"/>
    </source>
</evidence>
<dbReference type="Proteomes" id="UP000799438">
    <property type="component" value="Unassembled WGS sequence"/>
</dbReference>